<dbReference type="EMBL" id="PDEP01000008">
    <property type="protein sequence ID" value="PEN06451.1"/>
    <property type="molecule type" value="Genomic_DNA"/>
</dbReference>
<dbReference type="NCBIfam" id="TIGR00964">
    <property type="entry name" value="secE_bact"/>
    <property type="match status" value="1"/>
</dbReference>
<reference evidence="10 11" key="1">
    <citation type="submission" date="2017-10" db="EMBL/GenBank/DDBJ databases">
        <title>Draft genome of Longimonas halophila.</title>
        <authorList>
            <person name="Goh K.M."/>
            <person name="Shamsir M.S."/>
            <person name="Lim S.W."/>
        </authorList>
    </citation>
    <scope>NUCLEOTIDE SEQUENCE [LARGE SCALE GENOMIC DNA]</scope>
    <source>
        <strain evidence="10 11">KCTC 42399</strain>
    </source>
</reference>
<dbReference type="GO" id="GO:0009306">
    <property type="term" value="P:protein secretion"/>
    <property type="evidence" value="ECO:0007669"/>
    <property type="project" value="UniProtKB-UniRule"/>
</dbReference>
<evidence type="ECO:0000256" key="5">
    <source>
        <dbReference type="ARBA" id="ARBA00022927"/>
    </source>
</evidence>
<dbReference type="PANTHER" id="PTHR33910:SF1">
    <property type="entry name" value="PROTEIN TRANSLOCASE SUBUNIT SECE"/>
    <property type="match status" value="1"/>
</dbReference>
<dbReference type="Pfam" id="PF00584">
    <property type="entry name" value="SecE"/>
    <property type="match status" value="1"/>
</dbReference>
<evidence type="ECO:0000256" key="1">
    <source>
        <dbReference type="ARBA" id="ARBA00004370"/>
    </source>
</evidence>
<keyword evidence="3 9" id="KW-1003">Cell membrane</keyword>
<evidence type="ECO:0000256" key="9">
    <source>
        <dbReference type="HAMAP-Rule" id="MF_00422"/>
    </source>
</evidence>
<dbReference type="GO" id="GO:0008320">
    <property type="term" value="F:protein transmembrane transporter activity"/>
    <property type="evidence" value="ECO:0007669"/>
    <property type="project" value="UniProtKB-UniRule"/>
</dbReference>
<dbReference type="AlphaFoldDB" id="A0A2H3NRX9"/>
<dbReference type="RefSeq" id="WP_098062345.1">
    <property type="nucleotide sequence ID" value="NZ_PDEP01000008.1"/>
</dbReference>
<dbReference type="GO" id="GO:0043952">
    <property type="term" value="P:protein transport by the Sec complex"/>
    <property type="evidence" value="ECO:0007669"/>
    <property type="project" value="UniProtKB-UniRule"/>
</dbReference>
<dbReference type="GO" id="GO:0006605">
    <property type="term" value="P:protein targeting"/>
    <property type="evidence" value="ECO:0007669"/>
    <property type="project" value="UniProtKB-UniRule"/>
</dbReference>
<evidence type="ECO:0000256" key="7">
    <source>
        <dbReference type="ARBA" id="ARBA00023010"/>
    </source>
</evidence>
<comment type="subunit">
    <text evidence="9">Component of the Sec protein translocase complex. Heterotrimer consisting of SecY, SecE and SecG subunits. The heterotrimers can form oligomers, although 1 heterotrimer is thought to be able to translocate proteins. Interacts with the ribosome. Interacts with SecDF, and other proteins may be involved. Interacts with SecA.</text>
</comment>
<keyword evidence="5 9" id="KW-0653">Protein transport</keyword>
<evidence type="ECO:0000256" key="8">
    <source>
        <dbReference type="ARBA" id="ARBA00023136"/>
    </source>
</evidence>
<evidence type="ECO:0000313" key="10">
    <source>
        <dbReference type="EMBL" id="PEN06451.1"/>
    </source>
</evidence>
<comment type="caution">
    <text evidence="10">The sequence shown here is derived from an EMBL/GenBank/DDBJ whole genome shotgun (WGS) entry which is preliminary data.</text>
</comment>
<evidence type="ECO:0000256" key="2">
    <source>
        <dbReference type="ARBA" id="ARBA00022448"/>
    </source>
</evidence>
<evidence type="ECO:0000313" key="11">
    <source>
        <dbReference type="Proteomes" id="UP000221024"/>
    </source>
</evidence>
<dbReference type="Proteomes" id="UP000221024">
    <property type="component" value="Unassembled WGS sequence"/>
</dbReference>
<keyword evidence="2 9" id="KW-0813">Transport</keyword>
<dbReference type="InterPro" id="IPR001901">
    <property type="entry name" value="Translocase_SecE/Sec61-g"/>
</dbReference>
<dbReference type="OrthoDB" id="9810735at2"/>
<organism evidence="10 11">
    <name type="scientific">Longimonas halophila</name>
    <dbReference type="NCBI Taxonomy" id="1469170"/>
    <lineage>
        <taxon>Bacteria</taxon>
        <taxon>Pseudomonadati</taxon>
        <taxon>Rhodothermota</taxon>
        <taxon>Rhodothermia</taxon>
        <taxon>Rhodothermales</taxon>
        <taxon>Salisaetaceae</taxon>
        <taxon>Longimonas</taxon>
    </lineage>
</organism>
<comment type="subcellular location">
    <subcellularLocation>
        <location evidence="9">Cell membrane</location>
        <topology evidence="9">Single-pass membrane protein</topology>
    </subcellularLocation>
    <subcellularLocation>
        <location evidence="1">Membrane</location>
    </subcellularLocation>
</comment>
<comment type="function">
    <text evidence="9">Essential subunit of the Sec protein translocation channel SecYEG. Clamps together the 2 halves of SecY. May contact the channel plug during translocation.</text>
</comment>
<dbReference type="GO" id="GO:0005886">
    <property type="term" value="C:plasma membrane"/>
    <property type="evidence" value="ECO:0007669"/>
    <property type="project" value="UniProtKB-SubCell"/>
</dbReference>
<accession>A0A2H3NRX9</accession>
<dbReference type="InterPro" id="IPR038379">
    <property type="entry name" value="SecE_sf"/>
</dbReference>
<keyword evidence="6 9" id="KW-1133">Transmembrane helix</keyword>
<sequence length="59" mass="6773">MTWLREYIQEVIAEMRKVSWPSRDELVSSTLITLLGTVMISGFIFVADQVVSTIMGFIY</sequence>
<feature type="transmembrane region" description="Helical" evidence="9">
    <location>
        <begin position="26"/>
        <end position="47"/>
    </location>
</feature>
<keyword evidence="7 9" id="KW-0811">Translocation</keyword>
<dbReference type="PROSITE" id="PS01067">
    <property type="entry name" value="SECE_SEC61G"/>
    <property type="match status" value="1"/>
</dbReference>
<keyword evidence="8 9" id="KW-0472">Membrane</keyword>
<dbReference type="InterPro" id="IPR005807">
    <property type="entry name" value="SecE_bac"/>
</dbReference>
<proteinExistence type="inferred from homology"/>
<keyword evidence="11" id="KW-1185">Reference proteome</keyword>
<keyword evidence="4 9" id="KW-0812">Transmembrane</keyword>
<gene>
    <name evidence="9 10" type="primary">secE</name>
    <name evidence="10" type="ORF">CRI93_09215</name>
</gene>
<comment type="similarity">
    <text evidence="9">Belongs to the SecE/SEC61-gamma family.</text>
</comment>
<dbReference type="PANTHER" id="PTHR33910">
    <property type="entry name" value="PROTEIN TRANSLOCASE SUBUNIT SECE"/>
    <property type="match status" value="1"/>
</dbReference>
<name>A0A2H3NRX9_9BACT</name>
<dbReference type="Gene3D" id="1.20.5.1030">
    <property type="entry name" value="Preprotein translocase secy subunit"/>
    <property type="match status" value="1"/>
</dbReference>
<dbReference type="GO" id="GO:0065002">
    <property type="term" value="P:intracellular protein transmembrane transport"/>
    <property type="evidence" value="ECO:0007669"/>
    <property type="project" value="UniProtKB-UniRule"/>
</dbReference>
<dbReference type="HAMAP" id="MF_00422">
    <property type="entry name" value="SecE"/>
    <property type="match status" value="1"/>
</dbReference>
<evidence type="ECO:0000256" key="3">
    <source>
        <dbReference type="ARBA" id="ARBA00022475"/>
    </source>
</evidence>
<protein>
    <recommendedName>
        <fullName evidence="9">Protein translocase subunit SecE</fullName>
    </recommendedName>
</protein>
<evidence type="ECO:0000256" key="4">
    <source>
        <dbReference type="ARBA" id="ARBA00022692"/>
    </source>
</evidence>
<evidence type="ECO:0000256" key="6">
    <source>
        <dbReference type="ARBA" id="ARBA00022989"/>
    </source>
</evidence>